<name>A0ABC8V2G0_9AQUA</name>
<evidence type="ECO:0008006" key="4">
    <source>
        <dbReference type="Google" id="ProtNLM"/>
    </source>
</evidence>
<dbReference type="EMBL" id="CAUOFW020010013">
    <property type="protein sequence ID" value="CAK9187505.1"/>
    <property type="molecule type" value="Genomic_DNA"/>
</dbReference>
<dbReference type="Gene3D" id="3.30.530.20">
    <property type="match status" value="2"/>
</dbReference>
<dbReference type="PANTHER" id="PTHR31213:SF55">
    <property type="entry name" value="STRESS-INDUCED PROTEIN SAM22"/>
    <property type="match status" value="1"/>
</dbReference>
<keyword evidence="3" id="KW-1185">Reference proteome</keyword>
<evidence type="ECO:0000313" key="3">
    <source>
        <dbReference type="Proteomes" id="UP001642360"/>
    </source>
</evidence>
<sequence length="148" mass="16894">MKLECLRNREPSSSMSTKLKAGNKRKAKHMLSTKLAPRMIELSSSSNHCRRVLRRRRLISSPPPTTHPPLYPTRKTRRQLKSVKHRVAGIDKENLTYSYSIIEGDALMGLESVSYMIEEREIKDGKEKAMGMFKAVEAYLLANPDAYS</sequence>
<accession>A0ABC8V2G0</accession>
<evidence type="ECO:0000256" key="1">
    <source>
        <dbReference type="SAM" id="MobiDB-lite"/>
    </source>
</evidence>
<proteinExistence type="predicted"/>
<evidence type="ECO:0000313" key="2">
    <source>
        <dbReference type="EMBL" id="CAK9187505.1"/>
    </source>
</evidence>
<dbReference type="Proteomes" id="UP001642360">
    <property type="component" value="Unassembled WGS sequence"/>
</dbReference>
<reference evidence="2 3" key="1">
    <citation type="submission" date="2024-02" db="EMBL/GenBank/DDBJ databases">
        <authorList>
            <person name="Vignale AGUSTIN F."/>
            <person name="Sosa J E."/>
            <person name="Modenutti C."/>
        </authorList>
    </citation>
    <scope>NUCLEOTIDE SEQUENCE [LARGE SCALE GENOMIC DNA]</scope>
</reference>
<protein>
    <recommendedName>
        <fullName evidence="4">Bet v I/Major latex protein domain-containing protein</fullName>
    </recommendedName>
</protein>
<dbReference type="SUPFAM" id="SSF55961">
    <property type="entry name" value="Bet v1-like"/>
    <property type="match status" value="1"/>
</dbReference>
<dbReference type="PANTHER" id="PTHR31213">
    <property type="entry name" value="OS08G0374000 PROTEIN-RELATED"/>
    <property type="match status" value="1"/>
</dbReference>
<dbReference type="InterPro" id="IPR050279">
    <property type="entry name" value="Plant_def-hormone_signal"/>
</dbReference>
<gene>
    <name evidence="2" type="ORF">ILEXP_LOCUS58063</name>
</gene>
<dbReference type="InterPro" id="IPR023393">
    <property type="entry name" value="START-like_dom_sf"/>
</dbReference>
<feature type="compositionally biased region" description="Basic and acidic residues" evidence="1">
    <location>
        <begin position="1"/>
        <end position="10"/>
    </location>
</feature>
<dbReference type="AlphaFoldDB" id="A0ABC8V2G0"/>
<organism evidence="2 3">
    <name type="scientific">Ilex paraguariensis</name>
    <name type="common">yerba mate</name>
    <dbReference type="NCBI Taxonomy" id="185542"/>
    <lineage>
        <taxon>Eukaryota</taxon>
        <taxon>Viridiplantae</taxon>
        <taxon>Streptophyta</taxon>
        <taxon>Embryophyta</taxon>
        <taxon>Tracheophyta</taxon>
        <taxon>Spermatophyta</taxon>
        <taxon>Magnoliopsida</taxon>
        <taxon>eudicotyledons</taxon>
        <taxon>Gunneridae</taxon>
        <taxon>Pentapetalae</taxon>
        <taxon>asterids</taxon>
        <taxon>campanulids</taxon>
        <taxon>Aquifoliales</taxon>
        <taxon>Aquifoliaceae</taxon>
        <taxon>Ilex</taxon>
    </lineage>
</organism>
<feature type="region of interest" description="Disordered" evidence="1">
    <location>
        <begin position="1"/>
        <end position="27"/>
    </location>
</feature>
<comment type="caution">
    <text evidence="2">The sequence shown here is derived from an EMBL/GenBank/DDBJ whole genome shotgun (WGS) entry which is preliminary data.</text>
</comment>